<feature type="domain" description="Aminoglycoside phosphotransferase" evidence="1">
    <location>
        <begin position="41"/>
        <end position="276"/>
    </location>
</feature>
<dbReference type="InterPro" id="IPR041726">
    <property type="entry name" value="ACAD10_11_N"/>
</dbReference>
<reference evidence="3" key="1">
    <citation type="journal article" date="2019" name="Int. J. Syst. Evol. Microbiol.">
        <title>The Global Catalogue of Microorganisms (GCM) 10K type strain sequencing project: providing services to taxonomists for standard genome sequencing and annotation.</title>
        <authorList>
            <consortium name="The Broad Institute Genomics Platform"/>
            <consortium name="The Broad Institute Genome Sequencing Center for Infectious Disease"/>
            <person name="Wu L."/>
            <person name="Ma J."/>
        </authorList>
    </citation>
    <scope>NUCLEOTIDE SEQUENCE [LARGE SCALE GENOMIC DNA]</scope>
    <source>
        <strain evidence="3">JCM 18303</strain>
    </source>
</reference>
<dbReference type="SUPFAM" id="SSF56112">
    <property type="entry name" value="Protein kinase-like (PK-like)"/>
    <property type="match status" value="1"/>
</dbReference>
<dbReference type="PANTHER" id="PTHR47829:SF1">
    <property type="entry name" value="HAD FAMILY PHOSPHATASE"/>
    <property type="match status" value="1"/>
</dbReference>
<accession>A0ABP9Q557</accession>
<sequence>MASDRPAAASAVRKGDELDWATIGRWLRGEVPELSGPLNVLQFPHGRANLTYLIEIGGTRLVLRRPPFGKIAPGAHDMGREFKVLSRLWRSYDRAPRAYAFTDDHSIAGADCFVMEYRDGAVIRDVLPDELRGQPDLGRRLMFGVVDAMADLHLVDPDECDLGDLGRPEGFVARQVSGWARRWELSAPEGGTAAEAMAQVGERLAATLPATQSDGIVHNDLKIDNCQYDLGDPDRVKSVFDWDMATLGDPLVDLGTLLNYVPDASDPPELQGAVRYPPELELPSRDEVAARYAERTGTDVGGVTWYLAFAKWKTATVYQQLANRALAGDSRNEHNAELSGIVPALARVADALLDELP</sequence>
<dbReference type="EMBL" id="BAABJP010000015">
    <property type="protein sequence ID" value="GAA5156940.1"/>
    <property type="molecule type" value="Genomic_DNA"/>
</dbReference>
<dbReference type="Proteomes" id="UP001428817">
    <property type="component" value="Unassembled WGS sequence"/>
</dbReference>
<dbReference type="InterPro" id="IPR011009">
    <property type="entry name" value="Kinase-like_dom_sf"/>
</dbReference>
<evidence type="ECO:0000313" key="3">
    <source>
        <dbReference type="Proteomes" id="UP001428817"/>
    </source>
</evidence>
<evidence type="ECO:0000259" key="1">
    <source>
        <dbReference type="Pfam" id="PF01636"/>
    </source>
</evidence>
<dbReference type="Gene3D" id="3.30.200.20">
    <property type="entry name" value="Phosphorylase Kinase, domain 1"/>
    <property type="match status" value="1"/>
</dbReference>
<evidence type="ECO:0000313" key="2">
    <source>
        <dbReference type="EMBL" id="GAA5156940.1"/>
    </source>
</evidence>
<dbReference type="Gene3D" id="3.90.1200.10">
    <property type="match status" value="1"/>
</dbReference>
<organism evidence="2 3">
    <name type="scientific">Pseudonocardia eucalypti</name>
    <dbReference type="NCBI Taxonomy" id="648755"/>
    <lineage>
        <taxon>Bacteria</taxon>
        <taxon>Bacillati</taxon>
        <taxon>Actinomycetota</taxon>
        <taxon>Actinomycetes</taxon>
        <taxon>Pseudonocardiales</taxon>
        <taxon>Pseudonocardiaceae</taxon>
        <taxon>Pseudonocardia</taxon>
    </lineage>
</organism>
<dbReference type="InterPro" id="IPR002575">
    <property type="entry name" value="Aminoglycoside_PTrfase"/>
</dbReference>
<dbReference type="RefSeq" id="WP_185059466.1">
    <property type="nucleotide sequence ID" value="NZ_BAABJP010000015.1"/>
</dbReference>
<dbReference type="Pfam" id="PF01636">
    <property type="entry name" value="APH"/>
    <property type="match status" value="1"/>
</dbReference>
<dbReference type="CDD" id="cd05154">
    <property type="entry name" value="ACAD10_11_N-like"/>
    <property type="match status" value="1"/>
</dbReference>
<dbReference type="InterPro" id="IPR052898">
    <property type="entry name" value="ACAD10-like"/>
</dbReference>
<dbReference type="PANTHER" id="PTHR47829">
    <property type="entry name" value="HYDROLASE, PUTATIVE (AFU_ORTHOLOGUE AFUA_1G12880)-RELATED"/>
    <property type="match status" value="1"/>
</dbReference>
<protein>
    <submittedName>
        <fullName evidence="2">Phosphotransferase family protein</fullName>
    </submittedName>
</protein>
<name>A0ABP9Q557_9PSEU</name>
<proteinExistence type="predicted"/>
<comment type="caution">
    <text evidence="2">The sequence shown here is derived from an EMBL/GenBank/DDBJ whole genome shotgun (WGS) entry which is preliminary data.</text>
</comment>
<keyword evidence="3" id="KW-1185">Reference proteome</keyword>
<gene>
    <name evidence="2" type="ORF">GCM10023321_34040</name>
</gene>